<comment type="caution">
    <text evidence="10">Lacks conserved residue(s) required for the propagation of feature annotation.</text>
</comment>
<evidence type="ECO:0000256" key="5">
    <source>
        <dbReference type="ARBA" id="ARBA00022833"/>
    </source>
</evidence>
<feature type="binding site" evidence="10">
    <location>
        <position position="151"/>
    </location>
    <ligand>
        <name>Zn(2+)</name>
        <dbReference type="ChEBI" id="CHEBI:29105"/>
        <note>catalytic</note>
    </ligand>
</feature>
<organism evidence="13">
    <name type="scientific">Diabrotica virgifera virgifera</name>
    <name type="common">western corn rootworm</name>
    <dbReference type="NCBI Taxonomy" id="50390"/>
    <lineage>
        <taxon>Eukaryota</taxon>
        <taxon>Metazoa</taxon>
        <taxon>Ecdysozoa</taxon>
        <taxon>Arthropoda</taxon>
        <taxon>Hexapoda</taxon>
        <taxon>Insecta</taxon>
        <taxon>Pterygota</taxon>
        <taxon>Neoptera</taxon>
        <taxon>Endopterygota</taxon>
        <taxon>Coleoptera</taxon>
        <taxon>Polyphaga</taxon>
        <taxon>Cucujiformia</taxon>
        <taxon>Chrysomeloidea</taxon>
        <taxon>Chrysomelidae</taxon>
        <taxon>Galerucinae</taxon>
        <taxon>Diabroticina</taxon>
        <taxon>Diabroticites</taxon>
        <taxon>Diabrotica</taxon>
    </lineage>
</organism>
<dbReference type="EC" id="3.4.24.-" evidence="11"/>
<keyword evidence="2 10" id="KW-0479">Metal-binding</keyword>
<dbReference type="Gene3D" id="3.40.390.10">
    <property type="entry name" value="Collagenase (Catalytic Domain)"/>
    <property type="match status" value="1"/>
</dbReference>
<dbReference type="PANTHER" id="PTHR10127">
    <property type="entry name" value="DISCOIDIN, CUB, EGF, LAMININ , AND ZINC METALLOPROTEASE DOMAIN CONTAINING"/>
    <property type="match status" value="1"/>
</dbReference>
<keyword evidence="9" id="KW-0325">Glycoprotein</keyword>
<protein>
    <recommendedName>
        <fullName evidence="11">Metalloendopeptidase</fullName>
        <ecNumber evidence="11">3.4.24.-</ecNumber>
    </recommendedName>
</protein>
<dbReference type="GO" id="GO:0004222">
    <property type="term" value="F:metalloendopeptidase activity"/>
    <property type="evidence" value="ECO:0007669"/>
    <property type="project" value="UniProtKB-UniRule"/>
</dbReference>
<sequence length="283" mass="33357">MLIHKVCVILLLNMVFLKGIASKSTDEKKSEVNFTNPEEDEIYFEGDIILSSRSLRNGIIGDTYRWDKGIIPYQISDNYSTNRKEMILRAFATFHKYTCIKFIPRKLDHKYYVNIVDEEDTCSSHVGRVTYVHNKIILGETCFKHFGNILHELMHTIGFWHEHCRFDRDKFVDIFIENVMAGFEHNFGKRLSIDFNQPYDYASIMHYSREMHSKNGKKTIEPKDKSFLAHMGQRKGLSKIDITKINLMYNCPEKTDAIVNLKRRLYVARKNEYKNYLPDDSEN</sequence>
<keyword evidence="7" id="KW-0865">Zymogen</keyword>
<dbReference type="InterPro" id="IPR001506">
    <property type="entry name" value="Peptidase_M12A"/>
</dbReference>
<evidence type="ECO:0000256" key="3">
    <source>
        <dbReference type="ARBA" id="ARBA00022729"/>
    </source>
</evidence>
<dbReference type="PANTHER" id="PTHR10127:SF850">
    <property type="entry name" value="METALLOENDOPEPTIDASE"/>
    <property type="match status" value="1"/>
</dbReference>
<keyword evidence="4 10" id="KW-0378">Hydrolase</keyword>
<name>A0A6P7GWD4_DIAVI</name>
<evidence type="ECO:0000256" key="9">
    <source>
        <dbReference type="ARBA" id="ARBA00023180"/>
    </source>
</evidence>
<feature type="domain" description="Peptidase M12A" evidence="12">
    <location>
        <begin position="57"/>
        <end position="252"/>
    </location>
</feature>
<dbReference type="PRINTS" id="PR00480">
    <property type="entry name" value="ASTACIN"/>
</dbReference>
<keyword evidence="1 10" id="KW-0645">Protease</keyword>
<dbReference type="InterPro" id="IPR006026">
    <property type="entry name" value="Peptidase_Metallo"/>
</dbReference>
<dbReference type="GO" id="GO:0008270">
    <property type="term" value="F:zinc ion binding"/>
    <property type="evidence" value="ECO:0007669"/>
    <property type="project" value="UniProtKB-UniRule"/>
</dbReference>
<dbReference type="InterPro" id="IPR034035">
    <property type="entry name" value="Astacin-like_dom"/>
</dbReference>
<dbReference type="InParanoid" id="A0A6P7GWD4"/>
<evidence type="ECO:0000256" key="1">
    <source>
        <dbReference type="ARBA" id="ARBA00022670"/>
    </source>
</evidence>
<evidence type="ECO:0000256" key="8">
    <source>
        <dbReference type="ARBA" id="ARBA00023157"/>
    </source>
</evidence>
<evidence type="ECO:0000256" key="11">
    <source>
        <dbReference type="RuleBase" id="RU361183"/>
    </source>
</evidence>
<evidence type="ECO:0000313" key="13">
    <source>
        <dbReference type="RefSeq" id="XP_028150362.1"/>
    </source>
</evidence>
<feature type="signal peptide" evidence="11">
    <location>
        <begin position="1"/>
        <end position="22"/>
    </location>
</feature>
<evidence type="ECO:0000256" key="6">
    <source>
        <dbReference type="ARBA" id="ARBA00023049"/>
    </source>
</evidence>
<dbReference type="SMART" id="SM00235">
    <property type="entry name" value="ZnMc"/>
    <property type="match status" value="1"/>
</dbReference>
<dbReference type="RefSeq" id="XP_028150362.1">
    <property type="nucleotide sequence ID" value="XM_028294561.1"/>
</dbReference>
<evidence type="ECO:0000256" key="10">
    <source>
        <dbReference type="PROSITE-ProRule" id="PRU01211"/>
    </source>
</evidence>
<dbReference type="CDD" id="cd04280">
    <property type="entry name" value="ZnMc_astacin_like"/>
    <property type="match status" value="1"/>
</dbReference>
<feature type="binding site" evidence="10">
    <location>
        <position position="161"/>
    </location>
    <ligand>
        <name>Zn(2+)</name>
        <dbReference type="ChEBI" id="CHEBI:29105"/>
        <note>catalytic</note>
    </ligand>
</feature>
<evidence type="ECO:0000256" key="2">
    <source>
        <dbReference type="ARBA" id="ARBA00022723"/>
    </source>
</evidence>
<dbReference type="SUPFAM" id="SSF55486">
    <property type="entry name" value="Metalloproteases ('zincins'), catalytic domain"/>
    <property type="match status" value="1"/>
</dbReference>
<dbReference type="InterPro" id="IPR024079">
    <property type="entry name" value="MetalloPept_cat_dom_sf"/>
</dbReference>
<reference evidence="13" key="1">
    <citation type="submission" date="2025-08" db="UniProtKB">
        <authorList>
            <consortium name="RefSeq"/>
        </authorList>
    </citation>
    <scope>IDENTIFICATION</scope>
    <source>
        <tissue evidence="13">Whole insect</tissue>
    </source>
</reference>
<accession>A0A6P7GWD4</accession>
<dbReference type="FunFam" id="3.40.390.10:FF:000015">
    <property type="entry name" value="Meprin A subunit"/>
    <property type="match status" value="1"/>
</dbReference>
<dbReference type="Pfam" id="PF01400">
    <property type="entry name" value="Astacin"/>
    <property type="match status" value="1"/>
</dbReference>
<gene>
    <name evidence="13" type="primary">LOC114343722</name>
</gene>
<dbReference type="GO" id="GO:0006508">
    <property type="term" value="P:proteolysis"/>
    <property type="evidence" value="ECO:0007669"/>
    <property type="project" value="UniProtKB-KW"/>
</dbReference>
<dbReference type="PROSITE" id="PS51864">
    <property type="entry name" value="ASTACIN"/>
    <property type="match status" value="1"/>
</dbReference>
<evidence type="ECO:0000259" key="12">
    <source>
        <dbReference type="PROSITE" id="PS51864"/>
    </source>
</evidence>
<feature type="chain" id="PRO_5028520553" description="Metalloendopeptidase" evidence="11">
    <location>
        <begin position="23"/>
        <end position="283"/>
    </location>
</feature>
<evidence type="ECO:0000256" key="7">
    <source>
        <dbReference type="ARBA" id="ARBA00023145"/>
    </source>
</evidence>
<keyword evidence="3 11" id="KW-0732">Signal</keyword>
<proteinExistence type="predicted"/>
<keyword evidence="6 10" id="KW-0482">Metalloprotease</keyword>
<feature type="binding site" evidence="10">
    <location>
        <position position="155"/>
    </location>
    <ligand>
        <name>Zn(2+)</name>
        <dbReference type="ChEBI" id="CHEBI:29105"/>
        <note>catalytic</note>
    </ligand>
</feature>
<evidence type="ECO:0000256" key="4">
    <source>
        <dbReference type="ARBA" id="ARBA00022801"/>
    </source>
</evidence>
<feature type="active site" evidence="10">
    <location>
        <position position="152"/>
    </location>
</feature>
<keyword evidence="5 10" id="KW-0862">Zinc</keyword>
<comment type="cofactor">
    <cofactor evidence="10 11">
        <name>Zn(2+)</name>
        <dbReference type="ChEBI" id="CHEBI:29105"/>
    </cofactor>
    <text evidence="10 11">Binds 1 zinc ion per subunit.</text>
</comment>
<keyword evidence="8" id="KW-1015">Disulfide bond</keyword>
<dbReference type="AlphaFoldDB" id="A0A6P7GWD4"/>